<dbReference type="OrthoDB" id="5121599at2"/>
<reference evidence="2 3" key="1">
    <citation type="submission" date="2019-09" db="EMBL/GenBank/DDBJ databases">
        <title>Genome Sequences of Streptomyces kaniharaensis ATCC 21070.</title>
        <authorList>
            <person name="Zhu W."/>
            <person name="De Crecy-Lagard V."/>
            <person name="Richards N.G."/>
        </authorList>
    </citation>
    <scope>NUCLEOTIDE SEQUENCE [LARGE SCALE GENOMIC DNA]</scope>
    <source>
        <strain evidence="2 3">SF-557</strain>
    </source>
</reference>
<dbReference type="InterPro" id="IPR050966">
    <property type="entry name" value="Glutamyl_endopeptidase"/>
</dbReference>
<evidence type="ECO:0000256" key="1">
    <source>
        <dbReference type="ARBA" id="ARBA00022729"/>
    </source>
</evidence>
<name>A0A6N7L2D1_9ACTN</name>
<keyword evidence="3" id="KW-1185">Reference proteome</keyword>
<dbReference type="PANTHER" id="PTHR15462">
    <property type="entry name" value="SERINE PROTEASE"/>
    <property type="match status" value="1"/>
</dbReference>
<evidence type="ECO:0008006" key="4">
    <source>
        <dbReference type="Google" id="ProtNLM"/>
    </source>
</evidence>
<dbReference type="AlphaFoldDB" id="A0A6N7L2D1"/>
<keyword evidence="1" id="KW-0732">Signal</keyword>
<dbReference type="RefSeq" id="WP_153466697.1">
    <property type="nucleotide sequence ID" value="NZ_WBOF01000002.1"/>
</dbReference>
<sequence length="283" mass="30157">MQPTYGDDGNDPEPATVNARAVPHPYAKNMAVHGKLVFDAPGTASKGPDDPTRHFSCSGTVVADPAHPGKSNLAWTAGHCVHGGKGSTANMNIIFIPGFNTSGAVSGRKGADGSQWAPYGLWDGADYVTSPQWKAEGAEFEAEAAQYDFGIVRVKPQNDTGKSLEETVGGAVPVWFNAPREQLDITEYGYPSAPPFDGAELERCESGKPARRSYDRTRPPMLTLGCTMTQGSSGGGWLVMKDGKPALVSNVSIGQHDREPRWQAGLYLEGEAEGLYNFIAKKG</sequence>
<evidence type="ECO:0000313" key="2">
    <source>
        <dbReference type="EMBL" id="MQS15933.1"/>
    </source>
</evidence>
<evidence type="ECO:0000313" key="3">
    <source>
        <dbReference type="Proteomes" id="UP000450000"/>
    </source>
</evidence>
<gene>
    <name evidence="2" type="ORF">F7Q99_27680</name>
</gene>
<accession>A0A6N7L2D1</accession>
<dbReference type="InterPro" id="IPR009003">
    <property type="entry name" value="Peptidase_S1_PA"/>
</dbReference>
<comment type="caution">
    <text evidence="2">The sequence shown here is derived from an EMBL/GenBank/DDBJ whole genome shotgun (WGS) entry which is preliminary data.</text>
</comment>
<dbReference type="EMBL" id="WBOF01000002">
    <property type="protein sequence ID" value="MQS15933.1"/>
    <property type="molecule type" value="Genomic_DNA"/>
</dbReference>
<proteinExistence type="predicted"/>
<dbReference type="Proteomes" id="UP000450000">
    <property type="component" value="Unassembled WGS sequence"/>
</dbReference>
<dbReference type="PANTHER" id="PTHR15462:SF19">
    <property type="entry name" value="PEPTIDASE S1 DOMAIN-CONTAINING PROTEIN"/>
    <property type="match status" value="1"/>
</dbReference>
<dbReference type="SUPFAM" id="SSF50494">
    <property type="entry name" value="Trypsin-like serine proteases"/>
    <property type="match status" value="1"/>
</dbReference>
<dbReference type="InterPro" id="IPR043504">
    <property type="entry name" value="Peptidase_S1_PA_chymotrypsin"/>
</dbReference>
<dbReference type="Gene3D" id="2.40.10.10">
    <property type="entry name" value="Trypsin-like serine proteases"/>
    <property type="match status" value="2"/>
</dbReference>
<protein>
    <recommendedName>
        <fullName evidence="4">Trypsin-like serine protease</fullName>
    </recommendedName>
</protein>
<organism evidence="2 3">
    <name type="scientific">Streptomyces kaniharaensis</name>
    <dbReference type="NCBI Taxonomy" id="212423"/>
    <lineage>
        <taxon>Bacteria</taxon>
        <taxon>Bacillati</taxon>
        <taxon>Actinomycetota</taxon>
        <taxon>Actinomycetes</taxon>
        <taxon>Kitasatosporales</taxon>
        <taxon>Streptomycetaceae</taxon>
        <taxon>Streptomyces</taxon>
    </lineage>
</organism>